<sequence length="117" mass="12493">MVLKVCELLPWESRRAYSPLRVLVARISLCCPHGSAAGSDDETTAQDTVPATPTAVAGNKGASSPKERRRSDLSTGGLVCEWDACKQAFADVQGLVDHLPMQDSPECDTRGILAQPI</sequence>
<organism evidence="2 3">
    <name type="scientific">Sphaerobolus stellatus (strain SS14)</name>
    <dbReference type="NCBI Taxonomy" id="990650"/>
    <lineage>
        <taxon>Eukaryota</taxon>
        <taxon>Fungi</taxon>
        <taxon>Dikarya</taxon>
        <taxon>Basidiomycota</taxon>
        <taxon>Agaricomycotina</taxon>
        <taxon>Agaricomycetes</taxon>
        <taxon>Phallomycetidae</taxon>
        <taxon>Geastrales</taxon>
        <taxon>Sphaerobolaceae</taxon>
        <taxon>Sphaerobolus</taxon>
    </lineage>
</organism>
<dbReference type="AlphaFoldDB" id="A0A0C9VW15"/>
<evidence type="ECO:0000256" key="1">
    <source>
        <dbReference type="SAM" id="MobiDB-lite"/>
    </source>
</evidence>
<evidence type="ECO:0000313" key="2">
    <source>
        <dbReference type="EMBL" id="KIJ47942.1"/>
    </source>
</evidence>
<dbReference type="HOGENOM" id="CLU_2086311_0_0_1"/>
<evidence type="ECO:0000313" key="3">
    <source>
        <dbReference type="Proteomes" id="UP000054279"/>
    </source>
</evidence>
<gene>
    <name evidence="2" type="ORF">M422DRAFT_248529</name>
</gene>
<evidence type="ECO:0008006" key="4">
    <source>
        <dbReference type="Google" id="ProtNLM"/>
    </source>
</evidence>
<protein>
    <recommendedName>
        <fullName evidence="4">C2H2-type domain-containing protein</fullName>
    </recommendedName>
</protein>
<keyword evidence="3" id="KW-1185">Reference proteome</keyword>
<name>A0A0C9VW15_SPHS4</name>
<dbReference type="EMBL" id="KN837100">
    <property type="protein sequence ID" value="KIJ47942.1"/>
    <property type="molecule type" value="Genomic_DNA"/>
</dbReference>
<accession>A0A0C9VW15</accession>
<dbReference type="Proteomes" id="UP000054279">
    <property type="component" value="Unassembled WGS sequence"/>
</dbReference>
<feature type="region of interest" description="Disordered" evidence="1">
    <location>
        <begin position="36"/>
        <end position="71"/>
    </location>
</feature>
<reference evidence="2 3" key="1">
    <citation type="submission" date="2014-06" db="EMBL/GenBank/DDBJ databases">
        <title>Evolutionary Origins and Diversification of the Mycorrhizal Mutualists.</title>
        <authorList>
            <consortium name="DOE Joint Genome Institute"/>
            <consortium name="Mycorrhizal Genomics Consortium"/>
            <person name="Kohler A."/>
            <person name="Kuo A."/>
            <person name="Nagy L.G."/>
            <person name="Floudas D."/>
            <person name="Copeland A."/>
            <person name="Barry K.W."/>
            <person name="Cichocki N."/>
            <person name="Veneault-Fourrey C."/>
            <person name="LaButti K."/>
            <person name="Lindquist E.A."/>
            <person name="Lipzen A."/>
            <person name="Lundell T."/>
            <person name="Morin E."/>
            <person name="Murat C."/>
            <person name="Riley R."/>
            <person name="Ohm R."/>
            <person name="Sun H."/>
            <person name="Tunlid A."/>
            <person name="Henrissat B."/>
            <person name="Grigoriev I.V."/>
            <person name="Hibbett D.S."/>
            <person name="Martin F."/>
        </authorList>
    </citation>
    <scope>NUCLEOTIDE SEQUENCE [LARGE SCALE GENOMIC DNA]</scope>
    <source>
        <strain evidence="2 3">SS14</strain>
    </source>
</reference>
<proteinExistence type="predicted"/>